<accession>S4Y185</accession>
<dbReference type="NCBIfam" id="NF047398">
    <property type="entry name" value="AAA_KGGVGR"/>
    <property type="match status" value="1"/>
</dbReference>
<gene>
    <name evidence="3" type="ORF">SCE1572_27750</name>
</gene>
<evidence type="ECO:0000313" key="4">
    <source>
        <dbReference type="Proteomes" id="UP000014803"/>
    </source>
</evidence>
<dbReference type="GO" id="GO:0005524">
    <property type="term" value="F:ATP binding"/>
    <property type="evidence" value="ECO:0007669"/>
    <property type="project" value="UniProtKB-KW"/>
</dbReference>
<dbReference type="EMBL" id="CP003969">
    <property type="protein sequence ID" value="AGP37930.1"/>
    <property type="molecule type" value="Genomic_DNA"/>
</dbReference>
<dbReference type="STRING" id="1254432.SCE1572_27750"/>
<evidence type="ECO:0000256" key="2">
    <source>
        <dbReference type="ARBA" id="ARBA00022840"/>
    </source>
</evidence>
<dbReference type="InterPro" id="IPR033756">
    <property type="entry name" value="YlxH/NBP35"/>
</dbReference>
<reference evidence="3 4" key="1">
    <citation type="journal article" date="2013" name="Sci. Rep.">
        <title>Extraordinary expansion of a Sorangium cellulosum genome from an alkaline milieu.</title>
        <authorList>
            <person name="Han K."/>
            <person name="Li Z.F."/>
            <person name="Peng R."/>
            <person name="Zhu L.P."/>
            <person name="Zhou T."/>
            <person name="Wang L.G."/>
            <person name="Li S.G."/>
            <person name="Zhang X.B."/>
            <person name="Hu W."/>
            <person name="Wu Z.H."/>
            <person name="Qin N."/>
            <person name="Li Y.Z."/>
        </authorList>
    </citation>
    <scope>NUCLEOTIDE SEQUENCE [LARGE SCALE GENOMIC DNA]</scope>
    <source>
        <strain evidence="3 4">So0157-2</strain>
    </source>
</reference>
<dbReference type="AlphaFoldDB" id="S4Y185"/>
<evidence type="ECO:0000256" key="1">
    <source>
        <dbReference type="ARBA" id="ARBA00022741"/>
    </source>
</evidence>
<dbReference type="Proteomes" id="UP000014803">
    <property type="component" value="Chromosome"/>
</dbReference>
<dbReference type="Pfam" id="PF10609">
    <property type="entry name" value="ParA"/>
    <property type="match status" value="1"/>
</dbReference>
<dbReference type="InterPro" id="IPR027417">
    <property type="entry name" value="P-loop_NTPase"/>
</dbReference>
<evidence type="ECO:0008006" key="5">
    <source>
        <dbReference type="Google" id="ProtNLM"/>
    </source>
</evidence>
<dbReference type="HOGENOM" id="CLU_936584_0_0_7"/>
<organism evidence="3 4">
    <name type="scientific">Sorangium cellulosum So0157-2</name>
    <dbReference type="NCBI Taxonomy" id="1254432"/>
    <lineage>
        <taxon>Bacteria</taxon>
        <taxon>Pseudomonadati</taxon>
        <taxon>Myxococcota</taxon>
        <taxon>Polyangia</taxon>
        <taxon>Polyangiales</taxon>
        <taxon>Polyangiaceae</taxon>
        <taxon>Sorangium</taxon>
    </lineage>
</organism>
<evidence type="ECO:0000313" key="3">
    <source>
        <dbReference type="EMBL" id="AGP37930.1"/>
    </source>
</evidence>
<dbReference type="PATRIC" id="fig|1254432.3.peg.6277"/>
<protein>
    <recommendedName>
        <fullName evidence="5">AAA domain-containing protein</fullName>
    </recommendedName>
</protein>
<proteinExistence type="predicted"/>
<dbReference type="SUPFAM" id="SSF52540">
    <property type="entry name" value="P-loop containing nucleoside triphosphate hydrolases"/>
    <property type="match status" value="1"/>
</dbReference>
<keyword evidence="1" id="KW-0547">Nucleotide-binding</keyword>
<dbReference type="RefSeq" id="WP_020737462.1">
    <property type="nucleotide sequence ID" value="NC_021658.1"/>
</dbReference>
<dbReference type="eggNOG" id="COG0455">
    <property type="taxonomic scope" value="Bacteria"/>
</dbReference>
<sequence>MTFYSFKGGVGRTTLVAAYALHLASKGIKVAVIDLDLEAPGIGTLLDVRTNRGVIDLLADHIATGAMDLDDSYGYADAFGDLADKIAVFPAGRLDTAFVSKLARLDFASDEIGAPTEIPVSNALKNLLRRLRREGYGAILLDARAGIHDLAGLSLHGFAHVDVLVFRGTTQNIDGLRLTLDVLNRRRRDDLKPWVLVHTLLPASQEDYERRRSEIQQRVYDLFIDRIYEGDDVPQLNDRDAAHETMPLRRKPWLEDVDTLRGLADTLLADEELRAIAQRIDEPWDEDLSKSESEDAS</sequence>
<dbReference type="PANTHER" id="PTHR13696">
    <property type="entry name" value="P-LOOP CONTAINING NUCLEOSIDE TRIPHOSPHATE HYDROLASE"/>
    <property type="match status" value="1"/>
</dbReference>
<dbReference type="PANTHER" id="PTHR13696:SF52">
    <property type="entry name" value="PARA FAMILY PROTEIN CT_582"/>
    <property type="match status" value="1"/>
</dbReference>
<dbReference type="Gene3D" id="3.40.50.300">
    <property type="entry name" value="P-loop containing nucleotide triphosphate hydrolases"/>
    <property type="match status" value="1"/>
</dbReference>
<name>S4Y185_SORCE</name>
<dbReference type="InterPro" id="IPR050678">
    <property type="entry name" value="DNA_Partitioning_ATPase"/>
</dbReference>
<keyword evidence="2" id="KW-0067">ATP-binding</keyword>
<dbReference type="KEGG" id="scu:SCE1572_27750"/>